<evidence type="ECO:0000313" key="2">
    <source>
        <dbReference type="Proteomes" id="UP000794436"/>
    </source>
</evidence>
<dbReference type="Proteomes" id="UP000794436">
    <property type="component" value="Unassembled WGS sequence"/>
</dbReference>
<proteinExistence type="predicted"/>
<accession>A0A8K1CVX7</accession>
<dbReference type="OrthoDB" id="59721at2759"/>
<organism evidence="1 2">
    <name type="scientific">Pythium oligandrum</name>
    <name type="common">Mycoparasitic fungus</name>
    <dbReference type="NCBI Taxonomy" id="41045"/>
    <lineage>
        <taxon>Eukaryota</taxon>
        <taxon>Sar</taxon>
        <taxon>Stramenopiles</taxon>
        <taxon>Oomycota</taxon>
        <taxon>Peronosporomycetes</taxon>
        <taxon>Pythiales</taxon>
        <taxon>Pythiaceae</taxon>
        <taxon>Pythium</taxon>
    </lineage>
</organism>
<protein>
    <recommendedName>
        <fullName evidence="3">Ataxin-2 C-terminal domain-containing protein</fullName>
    </recommendedName>
</protein>
<name>A0A8K1CVX7_PYTOL</name>
<reference evidence="1" key="1">
    <citation type="submission" date="2019-03" db="EMBL/GenBank/DDBJ databases">
        <title>Long read genome sequence of the mycoparasitic Pythium oligandrum ATCC 38472 isolated from sugarbeet rhizosphere.</title>
        <authorList>
            <person name="Gaulin E."/>
        </authorList>
    </citation>
    <scope>NUCLEOTIDE SEQUENCE</scope>
    <source>
        <strain evidence="1">ATCC 38472_TT</strain>
    </source>
</reference>
<keyword evidence="2" id="KW-1185">Reference proteome</keyword>
<dbReference type="AlphaFoldDB" id="A0A8K1CVX7"/>
<sequence length="155" mass="18150">MKLNPNAVPFYPSVQWVPVITEEYYEQRPHSPGSDGFVIADQFFNYHEIPDEELFDPKMHPLTEQELAELEQIDEINELLAELDIMETHQELHHKLAEFTKEKRVSSDFDAEIHNLMTKSAKKDRVKAPHVPKKQLHCHAKQQKFVPLLQPRSVN</sequence>
<comment type="caution">
    <text evidence="1">The sequence shown here is derived from an EMBL/GenBank/DDBJ whole genome shotgun (WGS) entry which is preliminary data.</text>
</comment>
<evidence type="ECO:0000313" key="1">
    <source>
        <dbReference type="EMBL" id="TMW69233.1"/>
    </source>
</evidence>
<evidence type="ECO:0008006" key="3">
    <source>
        <dbReference type="Google" id="ProtNLM"/>
    </source>
</evidence>
<dbReference type="EMBL" id="SPLM01000001">
    <property type="protein sequence ID" value="TMW69233.1"/>
    <property type="molecule type" value="Genomic_DNA"/>
</dbReference>
<gene>
    <name evidence="1" type="ORF">Poli38472_001389</name>
</gene>